<reference evidence="1 2" key="1">
    <citation type="submission" date="2017-06" db="EMBL/GenBank/DDBJ databases">
        <authorList>
            <consortium name="Pathogen Informatics"/>
        </authorList>
    </citation>
    <scope>NUCLEOTIDE SEQUENCE [LARGE SCALE GENOMIC DNA]</scope>
    <source>
        <strain evidence="1 2">NCTC12018</strain>
    </source>
</reference>
<sequence length="117" mass="13898">MIKAFLLDDIKAIIKHPALFYELDFIYNLGLNIALHLICRWNPTYNADECDEIVEALSNDSIPFNKIMDNLPELIMNLPFCEALYTQEIMDSFIYEEDRRNYYQIAQFLDMDENLVY</sequence>
<dbReference type="RefSeq" id="WP_095065395.1">
    <property type="nucleotide sequence ID" value="NZ_LT906470.1"/>
</dbReference>
<proteinExistence type="predicted"/>
<evidence type="ECO:0000313" key="2">
    <source>
        <dbReference type="Proteomes" id="UP000214973"/>
    </source>
</evidence>
<accession>A0A239YKV7</accession>
<dbReference type="EMBL" id="LT906470">
    <property type="protein sequence ID" value="SNV59382.1"/>
    <property type="molecule type" value="Genomic_DNA"/>
</dbReference>
<protein>
    <submittedName>
        <fullName evidence="1">Uncharacterized protein</fullName>
    </submittedName>
</protein>
<keyword evidence="2" id="KW-1185">Reference proteome</keyword>
<evidence type="ECO:0000313" key="1">
    <source>
        <dbReference type="EMBL" id="SNV59382.1"/>
    </source>
</evidence>
<dbReference type="Proteomes" id="UP000214973">
    <property type="component" value="Chromosome 1"/>
</dbReference>
<dbReference type="KEGG" id="vrm:44547418_00468"/>
<name>A0A239YKV7_9FIRM</name>
<gene>
    <name evidence="1" type="ORF">SAMEA44547418_00468</name>
</gene>
<dbReference type="AlphaFoldDB" id="A0A239YKV7"/>
<organism evidence="1 2">
    <name type="scientific">Veillonella rodentium</name>
    <dbReference type="NCBI Taxonomy" id="248315"/>
    <lineage>
        <taxon>Bacteria</taxon>
        <taxon>Bacillati</taxon>
        <taxon>Bacillota</taxon>
        <taxon>Negativicutes</taxon>
        <taxon>Veillonellales</taxon>
        <taxon>Veillonellaceae</taxon>
        <taxon>Veillonella</taxon>
    </lineage>
</organism>